<evidence type="ECO:0000313" key="3">
    <source>
        <dbReference type="Proteomes" id="UP000176846"/>
    </source>
</evidence>
<organism evidence="2 3">
    <name type="scientific">Candidatus Uhrbacteria bacterium RIFCSPLOWO2_01_FULL_47_25</name>
    <dbReference type="NCBI Taxonomy" id="1802402"/>
    <lineage>
        <taxon>Bacteria</taxon>
        <taxon>Candidatus Uhriibacteriota</taxon>
    </lineage>
</organism>
<dbReference type="Pfam" id="PF26593">
    <property type="entry name" value="TraC-like"/>
    <property type="match status" value="1"/>
</dbReference>
<protein>
    <recommendedName>
        <fullName evidence="1">TraC-like domain-containing protein</fullName>
    </recommendedName>
</protein>
<dbReference type="AlphaFoldDB" id="A0A1F7UY73"/>
<evidence type="ECO:0000259" key="1">
    <source>
        <dbReference type="Pfam" id="PF26593"/>
    </source>
</evidence>
<proteinExistence type="predicted"/>
<gene>
    <name evidence="2" type="ORF">A2936_04720</name>
</gene>
<dbReference type="InterPro" id="IPR058596">
    <property type="entry name" value="TraC-like_dom"/>
</dbReference>
<accession>A0A1F7UY73</accession>
<evidence type="ECO:0000313" key="2">
    <source>
        <dbReference type="EMBL" id="OGL83210.1"/>
    </source>
</evidence>
<name>A0A1F7UY73_9BACT</name>
<reference evidence="2 3" key="1">
    <citation type="journal article" date="2016" name="Nat. Commun.">
        <title>Thousands of microbial genomes shed light on interconnected biogeochemical processes in an aquifer system.</title>
        <authorList>
            <person name="Anantharaman K."/>
            <person name="Brown C.T."/>
            <person name="Hug L.A."/>
            <person name="Sharon I."/>
            <person name="Castelle C.J."/>
            <person name="Probst A.J."/>
            <person name="Thomas B.C."/>
            <person name="Singh A."/>
            <person name="Wilkins M.J."/>
            <person name="Karaoz U."/>
            <person name="Brodie E.L."/>
            <person name="Williams K.H."/>
            <person name="Hubbard S.S."/>
            <person name="Banfield J.F."/>
        </authorList>
    </citation>
    <scope>NUCLEOTIDE SEQUENCE [LARGE SCALE GENOMIC DNA]</scope>
</reference>
<comment type="caution">
    <text evidence="2">The sequence shown here is derived from an EMBL/GenBank/DDBJ whole genome shotgun (WGS) entry which is preliminary data.</text>
</comment>
<dbReference type="EMBL" id="MGEK01000001">
    <property type="protein sequence ID" value="OGL83210.1"/>
    <property type="molecule type" value="Genomic_DNA"/>
</dbReference>
<sequence>MIYIVARKATSSTKSTQRFLEIAEIREDVVVLKDGTLRVVLLVSSINFALKSDDEQTAIIQGYMSFLNSLDFPLQIIIQSRKLNIANYLNKLGGLEKEQTNDLLKMQTAEYRQYISELVELGEIMNKRFYVVVPYDPLSDRQKGFFKRFQEALRPTIVVKLSQERFRRHRHELMQRVEHVISGLNSMSLEVAVLDTQSLIELYYNTYNPELAGLTPLVDMDKLQVEGAS</sequence>
<dbReference type="Proteomes" id="UP000176846">
    <property type="component" value="Unassembled WGS sequence"/>
</dbReference>
<feature type="domain" description="TraC-like" evidence="1">
    <location>
        <begin position="28"/>
        <end position="138"/>
    </location>
</feature>